<keyword evidence="4" id="KW-1185">Reference proteome</keyword>
<dbReference type="EMBL" id="VIKS01000011">
    <property type="protein sequence ID" value="TQV85844.1"/>
    <property type="molecule type" value="Genomic_DNA"/>
</dbReference>
<evidence type="ECO:0000256" key="1">
    <source>
        <dbReference type="ARBA" id="ARBA00023002"/>
    </source>
</evidence>
<protein>
    <submittedName>
        <fullName evidence="3">Alanine dehydrogenase</fullName>
    </submittedName>
</protein>
<name>A0A545U8P7_9GAMM</name>
<dbReference type="RefSeq" id="WP_142932763.1">
    <property type="nucleotide sequence ID" value="NZ_ML660167.1"/>
</dbReference>
<evidence type="ECO:0000313" key="3">
    <source>
        <dbReference type="EMBL" id="TQV85844.1"/>
    </source>
</evidence>
<dbReference type="Gene3D" id="3.40.50.720">
    <property type="entry name" value="NAD(P)-binding Rossmann-like Domain"/>
    <property type="match status" value="2"/>
</dbReference>
<dbReference type="PANTHER" id="PTHR11133">
    <property type="entry name" value="SACCHAROPINE DEHYDROGENASE"/>
    <property type="match status" value="1"/>
</dbReference>
<dbReference type="GO" id="GO:0016491">
    <property type="term" value="F:oxidoreductase activity"/>
    <property type="evidence" value="ECO:0007669"/>
    <property type="project" value="UniProtKB-KW"/>
</dbReference>
<keyword evidence="1" id="KW-0560">Oxidoreductase</keyword>
<evidence type="ECO:0000259" key="2">
    <source>
        <dbReference type="SMART" id="SM01003"/>
    </source>
</evidence>
<reference evidence="3 4" key="1">
    <citation type="submission" date="2019-07" db="EMBL/GenBank/DDBJ databases">
        <title>Draft genome for Aliikangiella sp. M105.</title>
        <authorList>
            <person name="Wang G."/>
        </authorList>
    </citation>
    <scope>NUCLEOTIDE SEQUENCE [LARGE SCALE GENOMIC DNA]</scope>
    <source>
        <strain evidence="3 4">M105</strain>
    </source>
</reference>
<dbReference type="PANTHER" id="PTHR11133:SF22">
    <property type="entry name" value="ALPHA-AMINOADIPIC SEMIALDEHYDE SYNTHASE, MITOCHONDRIAL"/>
    <property type="match status" value="1"/>
</dbReference>
<sequence length="425" mass="47399">MLKTVIRKEHKNDWEKRTALVPSDAAELVEKGFPISVEPSEIRIYSDADYLAHEVPIDGCPEKGEFVIGIKEPPVSSIQANQVHLAFSHTIKGQDYNMALLQKFIDEKATLFDYEPIVDESGKRTIAFGRFAGIAGAIDSFFVAGQKHLVRNEQSCLTQVKQTWEYGCIEKVKQHFDSIDINAGAPVRVLVVGTGNVGKGSEEVCQWLGLPKIDIQQLLDGETPDGSWYAVASSRHINRRKDGGAFDMQDFIEHGVDTYESTFDQLLGQFNILLQTPYWTEKYPKHLDQNRMLANQDKLPLVVGDISCDINGSLECTTKASDIDTPAFTYDVEKGESTDGVFADGITVMSIDNLPCELSLDASQHFSNILKGYMENLMSMDLSKPFDGCGLISELARAVIVYNGKLTPDYQYLQSFLDEFHRSNS</sequence>
<proteinExistence type="predicted"/>
<dbReference type="SUPFAM" id="SSF52283">
    <property type="entry name" value="Formate/glycerate dehydrogenase catalytic domain-like"/>
    <property type="match status" value="1"/>
</dbReference>
<dbReference type="InterPro" id="IPR051168">
    <property type="entry name" value="AASS"/>
</dbReference>
<dbReference type="SMART" id="SM01003">
    <property type="entry name" value="AlaDh_PNT_N"/>
    <property type="match status" value="1"/>
</dbReference>
<accession>A0A545U8P7</accession>
<organism evidence="3 4">
    <name type="scientific">Aliikangiella coralliicola</name>
    <dbReference type="NCBI Taxonomy" id="2592383"/>
    <lineage>
        <taxon>Bacteria</taxon>
        <taxon>Pseudomonadati</taxon>
        <taxon>Pseudomonadota</taxon>
        <taxon>Gammaproteobacteria</taxon>
        <taxon>Oceanospirillales</taxon>
        <taxon>Pleioneaceae</taxon>
        <taxon>Aliikangiella</taxon>
    </lineage>
</organism>
<dbReference type="OrthoDB" id="502334at2"/>
<dbReference type="InterPro" id="IPR007886">
    <property type="entry name" value="AlaDH/PNT_N"/>
</dbReference>
<feature type="domain" description="Alanine dehydrogenase/pyridine nucleotide transhydrogenase N-terminal" evidence="2">
    <location>
        <begin position="5"/>
        <end position="135"/>
    </location>
</feature>
<dbReference type="AlphaFoldDB" id="A0A545U8P7"/>
<comment type="caution">
    <text evidence="3">The sequence shown here is derived from an EMBL/GenBank/DDBJ whole genome shotgun (WGS) entry which is preliminary data.</text>
</comment>
<evidence type="ECO:0000313" key="4">
    <source>
        <dbReference type="Proteomes" id="UP000315439"/>
    </source>
</evidence>
<dbReference type="Pfam" id="PF05222">
    <property type="entry name" value="AlaDh_PNT_N"/>
    <property type="match status" value="1"/>
</dbReference>
<gene>
    <name evidence="3" type="ORF">FLL46_18130</name>
</gene>
<dbReference type="Proteomes" id="UP000315439">
    <property type="component" value="Unassembled WGS sequence"/>
</dbReference>